<dbReference type="Proteomes" id="UP000264330">
    <property type="component" value="Unassembled WGS sequence"/>
</dbReference>
<dbReference type="SUPFAM" id="SSF74853">
    <property type="entry name" value="Lamin A/C globular tail domain"/>
    <property type="match status" value="1"/>
</dbReference>
<dbReference type="PANTHER" id="PTHR42834">
    <property type="entry name" value="ENDONUCLEASE/EXONUCLEASE/PHOSPHATASE FAMILY PROTEIN (AFU_ORTHOLOGUE AFUA_3G09210)"/>
    <property type="match status" value="1"/>
</dbReference>
<feature type="non-terminal residue" evidence="3">
    <location>
        <position position="1"/>
    </location>
</feature>
<keyword evidence="3" id="KW-0255">Endonuclease</keyword>
<protein>
    <submittedName>
        <fullName evidence="3">Endonuclease I</fullName>
    </submittedName>
</protein>
<evidence type="ECO:0000313" key="3">
    <source>
        <dbReference type="EMBL" id="HCV83025.1"/>
    </source>
</evidence>
<sequence>DNGNDGEGEGEEDEDNAGGDNEGSTNAVLLFSEYVEGGGNNKALEILNISQETANLSGYSIQKQVNGNGEWSNELSLSGTLAPWEVLVIINSQSDLQKLLDEADISQGGAPIDFNGNDPVGLFKDGTLIDIIGTSGGDDFAKDVTLRRKATVTAPSATYNSDEWESFEKNTVDNIGTY</sequence>
<feature type="compositionally biased region" description="Acidic residues" evidence="1">
    <location>
        <begin position="1"/>
        <end position="17"/>
    </location>
</feature>
<keyword evidence="3" id="KW-0378">Hydrolase</keyword>
<dbReference type="AlphaFoldDB" id="A0A3D5J4L4"/>
<feature type="domain" description="LTD" evidence="2">
    <location>
        <begin position="21"/>
        <end position="156"/>
    </location>
</feature>
<evidence type="ECO:0000259" key="2">
    <source>
        <dbReference type="PROSITE" id="PS51841"/>
    </source>
</evidence>
<dbReference type="PROSITE" id="PS51841">
    <property type="entry name" value="LTD"/>
    <property type="match status" value="1"/>
</dbReference>
<keyword evidence="3" id="KW-0540">Nuclease</keyword>
<accession>A0A3D5J4L4</accession>
<evidence type="ECO:0000256" key="1">
    <source>
        <dbReference type="SAM" id="MobiDB-lite"/>
    </source>
</evidence>
<dbReference type="EMBL" id="DPMF01000421">
    <property type="protein sequence ID" value="HCV83025.1"/>
    <property type="molecule type" value="Genomic_DNA"/>
</dbReference>
<name>A0A3D5J4L4_9FLAO</name>
<dbReference type="PANTHER" id="PTHR42834:SF1">
    <property type="entry name" value="ENDONUCLEASE_EXONUCLEASE_PHOSPHATASE FAMILY PROTEIN (AFU_ORTHOLOGUE AFUA_3G09210)"/>
    <property type="match status" value="1"/>
</dbReference>
<reference evidence="3 4" key="1">
    <citation type="journal article" date="2018" name="Nat. Biotechnol.">
        <title>A standardized bacterial taxonomy based on genome phylogeny substantially revises the tree of life.</title>
        <authorList>
            <person name="Parks D.H."/>
            <person name="Chuvochina M."/>
            <person name="Waite D.W."/>
            <person name="Rinke C."/>
            <person name="Skarshewski A."/>
            <person name="Chaumeil P.A."/>
            <person name="Hugenholtz P."/>
        </authorList>
    </citation>
    <scope>NUCLEOTIDE SEQUENCE [LARGE SCALE GENOMIC DNA]</scope>
    <source>
        <strain evidence="3">UBA9359</strain>
    </source>
</reference>
<gene>
    <name evidence="3" type="ORF">DGQ38_18465</name>
</gene>
<dbReference type="Pfam" id="PF00932">
    <property type="entry name" value="LTD"/>
    <property type="match status" value="1"/>
</dbReference>
<dbReference type="GO" id="GO:0004519">
    <property type="term" value="F:endonuclease activity"/>
    <property type="evidence" value="ECO:0007669"/>
    <property type="project" value="UniProtKB-KW"/>
</dbReference>
<organism evidence="3 4">
    <name type="scientific">Zunongwangia profunda</name>
    <dbReference type="NCBI Taxonomy" id="398743"/>
    <lineage>
        <taxon>Bacteria</taxon>
        <taxon>Pseudomonadati</taxon>
        <taxon>Bacteroidota</taxon>
        <taxon>Flavobacteriia</taxon>
        <taxon>Flavobacteriales</taxon>
        <taxon>Flavobacteriaceae</taxon>
        <taxon>Zunongwangia</taxon>
    </lineage>
</organism>
<feature type="region of interest" description="Disordered" evidence="1">
    <location>
        <begin position="1"/>
        <end position="24"/>
    </location>
</feature>
<evidence type="ECO:0000313" key="4">
    <source>
        <dbReference type="Proteomes" id="UP000264330"/>
    </source>
</evidence>
<comment type="caution">
    <text evidence="3">The sequence shown here is derived from an EMBL/GenBank/DDBJ whole genome shotgun (WGS) entry which is preliminary data.</text>
</comment>
<dbReference type="InterPro" id="IPR036415">
    <property type="entry name" value="Lamin_tail_dom_sf"/>
</dbReference>
<proteinExistence type="predicted"/>
<dbReference type="InterPro" id="IPR001322">
    <property type="entry name" value="Lamin_tail_dom"/>
</dbReference>